<gene>
    <name evidence="2" type="ORF">AAFF_G00282980</name>
</gene>
<comment type="caution">
    <text evidence="2">The sequence shown here is derived from an EMBL/GenBank/DDBJ whole genome shotgun (WGS) entry which is preliminary data.</text>
</comment>
<feature type="compositionally biased region" description="Basic and acidic residues" evidence="1">
    <location>
        <begin position="32"/>
        <end position="42"/>
    </location>
</feature>
<evidence type="ECO:0000256" key="1">
    <source>
        <dbReference type="SAM" id="MobiDB-lite"/>
    </source>
</evidence>
<feature type="region of interest" description="Disordered" evidence="1">
    <location>
        <begin position="32"/>
        <end position="67"/>
    </location>
</feature>
<evidence type="ECO:0000313" key="2">
    <source>
        <dbReference type="EMBL" id="KAJ8417071.1"/>
    </source>
</evidence>
<reference evidence="2" key="1">
    <citation type="journal article" date="2023" name="Science">
        <title>Genome structures resolve the early diversification of teleost fishes.</title>
        <authorList>
            <person name="Parey E."/>
            <person name="Louis A."/>
            <person name="Montfort J."/>
            <person name="Bouchez O."/>
            <person name="Roques C."/>
            <person name="Iampietro C."/>
            <person name="Lluch J."/>
            <person name="Castinel A."/>
            <person name="Donnadieu C."/>
            <person name="Desvignes T."/>
            <person name="Floi Bucao C."/>
            <person name="Jouanno E."/>
            <person name="Wen M."/>
            <person name="Mejri S."/>
            <person name="Dirks R."/>
            <person name="Jansen H."/>
            <person name="Henkel C."/>
            <person name="Chen W.J."/>
            <person name="Zahm M."/>
            <person name="Cabau C."/>
            <person name="Klopp C."/>
            <person name="Thompson A.W."/>
            <person name="Robinson-Rechavi M."/>
            <person name="Braasch I."/>
            <person name="Lecointre G."/>
            <person name="Bobe J."/>
            <person name="Postlethwait J.H."/>
            <person name="Berthelot C."/>
            <person name="Roest Crollius H."/>
            <person name="Guiguen Y."/>
        </authorList>
    </citation>
    <scope>NUCLEOTIDE SEQUENCE</scope>
    <source>
        <strain evidence="2">NC1722</strain>
    </source>
</reference>
<name>A0AAD7X103_9TELE</name>
<evidence type="ECO:0000313" key="3">
    <source>
        <dbReference type="Proteomes" id="UP001221898"/>
    </source>
</evidence>
<protein>
    <submittedName>
        <fullName evidence="2">Uncharacterized protein</fullName>
    </submittedName>
</protein>
<accession>A0AAD7X103</accession>
<dbReference type="Proteomes" id="UP001221898">
    <property type="component" value="Unassembled WGS sequence"/>
</dbReference>
<dbReference type="EMBL" id="JAINUG010000004">
    <property type="protein sequence ID" value="KAJ8417071.1"/>
    <property type="molecule type" value="Genomic_DNA"/>
</dbReference>
<proteinExistence type="predicted"/>
<keyword evidence="3" id="KW-1185">Reference proteome</keyword>
<sequence>MVRELGRHTLILASTPLPSPEAPYQPLRAAELRGAHDARMAESNKGPQGRPNSPEYPRNLLRSFFHR</sequence>
<dbReference type="AlphaFoldDB" id="A0AAD7X103"/>
<organism evidence="2 3">
    <name type="scientific">Aldrovandia affinis</name>
    <dbReference type="NCBI Taxonomy" id="143900"/>
    <lineage>
        <taxon>Eukaryota</taxon>
        <taxon>Metazoa</taxon>
        <taxon>Chordata</taxon>
        <taxon>Craniata</taxon>
        <taxon>Vertebrata</taxon>
        <taxon>Euteleostomi</taxon>
        <taxon>Actinopterygii</taxon>
        <taxon>Neopterygii</taxon>
        <taxon>Teleostei</taxon>
        <taxon>Notacanthiformes</taxon>
        <taxon>Halosauridae</taxon>
        <taxon>Aldrovandia</taxon>
    </lineage>
</organism>